<evidence type="ECO:0000313" key="3">
    <source>
        <dbReference type="Proteomes" id="UP000548787"/>
    </source>
</evidence>
<proteinExistence type="predicted"/>
<feature type="transmembrane region" description="Helical" evidence="1">
    <location>
        <begin position="98"/>
        <end position="121"/>
    </location>
</feature>
<comment type="caution">
    <text evidence="2">The sequence shown here is derived from an EMBL/GenBank/DDBJ whole genome shotgun (WGS) entry which is preliminary data.</text>
</comment>
<dbReference type="Proteomes" id="UP000548787">
    <property type="component" value="Unassembled WGS sequence"/>
</dbReference>
<dbReference type="RefSeq" id="WP_181676511.1">
    <property type="nucleotide sequence ID" value="NZ_JABJVM010000007.1"/>
</dbReference>
<reference evidence="2 3" key="1">
    <citation type="submission" date="2020-05" db="EMBL/GenBank/DDBJ databases">
        <authorList>
            <person name="Carlin C.R."/>
        </authorList>
    </citation>
    <scope>NUCLEOTIDE SEQUENCE [LARGE SCALE GENOMIC DNA]</scope>
    <source>
        <strain evidence="2 3">FSL W9-0585</strain>
    </source>
</reference>
<keyword evidence="1" id="KW-0812">Transmembrane</keyword>
<keyword evidence="3" id="KW-1185">Reference proteome</keyword>
<evidence type="ECO:0000256" key="1">
    <source>
        <dbReference type="SAM" id="Phobius"/>
    </source>
</evidence>
<evidence type="ECO:0000313" key="2">
    <source>
        <dbReference type="EMBL" id="MBA3926341.1"/>
    </source>
</evidence>
<sequence>MKTIVLSKFQTLKIQITSTKILYVTELLFIIFPLLFLSLLGFVSWKTGADMMEPVRLNPVYALYFILFLSFFFCAFIVRNMKKSLANTQSQDLIKIALLALIVTELLTMNLICGWLLLWFAKKEYGMTVFRISWNGLKQAPQKWMLLFSGYTLFISLFVCIIRFSL</sequence>
<dbReference type="EMBL" id="JABJVM010000007">
    <property type="protein sequence ID" value="MBA3926341.1"/>
    <property type="molecule type" value="Genomic_DNA"/>
</dbReference>
<reference evidence="2 3" key="2">
    <citation type="submission" date="2020-08" db="EMBL/GenBank/DDBJ databases">
        <title>Listeria ohnekaius sp. nov. and Listeria portnoyii sp. nov. isolated from non-agricultural and natural environments.</title>
        <authorList>
            <person name="Weller D."/>
            <person name="Belias A.M."/>
            <person name="Liao J."/>
            <person name="Guo S."/>
            <person name="Orsi R.H."/>
            <person name="Wiedmann M."/>
        </authorList>
    </citation>
    <scope>NUCLEOTIDE SEQUENCE [LARGE SCALE GENOMIC DNA]</scope>
    <source>
        <strain evidence="2 3">FSL W9-0585</strain>
    </source>
</reference>
<feature type="transmembrane region" description="Helical" evidence="1">
    <location>
        <begin position="144"/>
        <end position="164"/>
    </location>
</feature>
<keyword evidence="1" id="KW-0472">Membrane</keyword>
<feature type="transmembrane region" description="Helical" evidence="1">
    <location>
        <begin position="61"/>
        <end position="78"/>
    </location>
</feature>
<protein>
    <submittedName>
        <fullName evidence="2">Uncharacterized protein</fullName>
    </submittedName>
</protein>
<gene>
    <name evidence="2" type="ORF">HPK16_08300</name>
</gene>
<name>A0A7W1YG59_9LIST</name>
<feature type="transmembrane region" description="Helical" evidence="1">
    <location>
        <begin position="21"/>
        <end position="41"/>
    </location>
</feature>
<organism evidence="2 3">
    <name type="scientific">Listeria rustica</name>
    <dbReference type="NCBI Taxonomy" id="2713503"/>
    <lineage>
        <taxon>Bacteria</taxon>
        <taxon>Bacillati</taxon>
        <taxon>Bacillota</taxon>
        <taxon>Bacilli</taxon>
        <taxon>Bacillales</taxon>
        <taxon>Listeriaceae</taxon>
        <taxon>Listeria</taxon>
    </lineage>
</organism>
<keyword evidence="1" id="KW-1133">Transmembrane helix</keyword>
<accession>A0A7W1YG59</accession>
<dbReference type="AlphaFoldDB" id="A0A7W1YG59"/>